<gene>
    <name evidence="1" type="ORF">MMOR_20880</name>
</gene>
<keyword evidence="2" id="KW-1185">Reference proteome</keyword>
<dbReference type="EMBL" id="AP022560">
    <property type="protein sequence ID" value="BBX01152.1"/>
    <property type="molecule type" value="Genomic_DNA"/>
</dbReference>
<dbReference type="KEGG" id="mmor:MMOR_20880"/>
<proteinExistence type="predicted"/>
<dbReference type="AlphaFoldDB" id="A0AAD1H9H7"/>
<evidence type="ECO:0000313" key="2">
    <source>
        <dbReference type="Proteomes" id="UP000466681"/>
    </source>
</evidence>
<organism evidence="1 2">
    <name type="scientific">Mycolicibacterium moriokaense</name>
    <dbReference type="NCBI Taxonomy" id="39691"/>
    <lineage>
        <taxon>Bacteria</taxon>
        <taxon>Bacillati</taxon>
        <taxon>Actinomycetota</taxon>
        <taxon>Actinomycetes</taxon>
        <taxon>Mycobacteriales</taxon>
        <taxon>Mycobacteriaceae</taxon>
        <taxon>Mycolicibacterium</taxon>
    </lineage>
</organism>
<name>A0AAD1H9H7_9MYCO</name>
<accession>A0AAD1H9H7</accession>
<dbReference type="Proteomes" id="UP000466681">
    <property type="component" value="Chromosome"/>
</dbReference>
<sequence length="75" mass="7549">MDECPREAEMAPTKIGRIVARQRDLIGQPAAALAGGHPFGGLACAAGGVEVGGEPGLLGSCGGLAPFELRDAFDQ</sequence>
<evidence type="ECO:0000313" key="1">
    <source>
        <dbReference type="EMBL" id="BBX01152.1"/>
    </source>
</evidence>
<protein>
    <submittedName>
        <fullName evidence="1">Uncharacterized protein</fullName>
    </submittedName>
</protein>
<reference evidence="1 2" key="1">
    <citation type="journal article" date="2019" name="Emerg. Microbes Infect.">
        <title>Comprehensive subspecies identification of 175 nontuberculous mycobacteria species based on 7547 genomic profiles.</title>
        <authorList>
            <person name="Matsumoto Y."/>
            <person name="Kinjo T."/>
            <person name="Motooka D."/>
            <person name="Nabeya D."/>
            <person name="Jung N."/>
            <person name="Uechi K."/>
            <person name="Horii T."/>
            <person name="Iida T."/>
            <person name="Fujita J."/>
            <person name="Nakamura S."/>
        </authorList>
    </citation>
    <scope>NUCLEOTIDE SEQUENCE [LARGE SCALE GENOMIC DNA]</scope>
    <source>
        <strain evidence="1 2">JCM 6375</strain>
    </source>
</reference>